<dbReference type="OrthoDB" id="16041at2759"/>
<dbReference type="EMBL" id="KV460231">
    <property type="protein sequence ID" value="OBT96044.1"/>
    <property type="molecule type" value="Genomic_DNA"/>
</dbReference>
<dbReference type="GeneID" id="28840108"/>
<keyword evidence="6" id="KW-0175">Coiled coil</keyword>
<dbReference type="InterPro" id="IPR055129">
    <property type="entry name" value="YEATS_dom"/>
</dbReference>
<keyword evidence="3" id="KW-0804">Transcription</keyword>
<dbReference type="PANTHER" id="PTHR47573">
    <property type="entry name" value="PROTEIN AF-9 HOMOLOG"/>
    <property type="match status" value="1"/>
</dbReference>
<dbReference type="PANTHER" id="PTHR47573:SF1">
    <property type="entry name" value="PROTEIN AF-9 HOMOLOG"/>
    <property type="match status" value="1"/>
</dbReference>
<evidence type="ECO:0000256" key="4">
    <source>
        <dbReference type="ARBA" id="ARBA00023242"/>
    </source>
</evidence>
<dbReference type="Proteomes" id="UP000091956">
    <property type="component" value="Unassembled WGS sequence"/>
</dbReference>
<organism evidence="9 10">
    <name type="scientific">Pseudogymnoascus verrucosus</name>
    <dbReference type="NCBI Taxonomy" id="342668"/>
    <lineage>
        <taxon>Eukaryota</taxon>
        <taxon>Fungi</taxon>
        <taxon>Dikarya</taxon>
        <taxon>Ascomycota</taxon>
        <taxon>Pezizomycotina</taxon>
        <taxon>Leotiomycetes</taxon>
        <taxon>Thelebolales</taxon>
        <taxon>Thelebolaceae</taxon>
        <taxon>Pseudogymnoascus</taxon>
    </lineage>
</organism>
<evidence type="ECO:0000313" key="9">
    <source>
        <dbReference type="EMBL" id="OBT96044.1"/>
    </source>
</evidence>
<dbReference type="AlphaFoldDB" id="A0A1B8GJR8"/>
<evidence type="ECO:0000256" key="2">
    <source>
        <dbReference type="ARBA" id="ARBA00023015"/>
    </source>
</evidence>
<evidence type="ECO:0000256" key="5">
    <source>
        <dbReference type="PROSITE-ProRule" id="PRU00376"/>
    </source>
</evidence>
<evidence type="ECO:0000256" key="1">
    <source>
        <dbReference type="ARBA" id="ARBA00022408"/>
    </source>
</evidence>
<name>A0A1B8GJR8_9PEZI</name>
<gene>
    <name evidence="9" type="primary">YAF9</name>
    <name evidence="9" type="ORF">VE01_06722</name>
</gene>
<dbReference type="Pfam" id="PF03366">
    <property type="entry name" value="YEATS"/>
    <property type="match status" value="1"/>
</dbReference>
<reference evidence="10" key="2">
    <citation type="journal article" date="2018" name="Nat. Commun.">
        <title>Extreme sensitivity to ultraviolet light in the fungal pathogen causing white-nose syndrome of bats.</title>
        <authorList>
            <person name="Palmer J.M."/>
            <person name="Drees K.P."/>
            <person name="Foster J.T."/>
            <person name="Lindner D.L."/>
        </authorList>
    </citation>
    <scope>NUCLEOTIDE SEQUENCE [LARGE SCALE GENOMIC DNA]</scope>
    <source>
        <strain evidence="10">UAMH 10579</strain>
    </source>
</reference>
<accession>A0A1B8GJR8</accession>
<dbReference type="InterPro" id="IPR005033">
    <property type="entry name" value="YEATS"/>
</dbReference>
<feature type="region of interest" description="Disordered" evidence="7">
    <location>
        <begin position="1"/>
        <end position="47"/>
    </location>
</feature>
<sequence>MAKRKDISYLPHQVRPRVKPQGPRSGRAIGVSPYEREPPMAPPGTNQKRVKGVQIFRPFIYGTTAKPFDETTNPKPEGVPADHTHSWTVFVKGVDGTDITYWLKKVQFKLHESIPNPLRSVDAVAGQPFSISETGWGEFEINIKLHYVSESNEKPQSVWHGLRLHAYGTEEERAAQKASGEVLAWAYEEQLFNEPYENFYEILTSVGEKTKGKAAAGAKKKNLGPGTSIPERTALIPMRSSPGQPYSREAEQLEILRLQDAKRKVEEQNRAMTLQLKEKEAKLAALRA</sequence>
<keyword evidence="4 5" id="KW-0539">Nucleus</keyword>
<evidence type="ECO:0000259" key="8">
    <source>
        <dbReference type="PROSITE" id="PS51037"/>
    </source>
</evidence>
<evidence type="ECO:0000256" key="6">
    <source>
        <dbReference type="SAM" id="Coils"/>
    </source>
</evidence>
<evidence type="ECO:0000313" key="10">
    <source>
        <dbReference type="Proteomes" id="UP000091956"/>
    </source>
</evidence>
<feature type="coiled-coil region" evidence="6">
    <location>
        <begin position="248"/>
        <end position="282"/>
    </location>
</feature>
<dbReference type="RefSeq" id="XP_018129777.1">
    <property type="nucleotide sequence ID" value="XM_018276162.2"/>
</dbReference>
<proteinExistence type="predicted"/>
<dbReference type="GO" id="GO:0005634">
    <property type="term" value="C:nucleus"/>
    <property type="evidence" value="ECO:0007669"/>
    <property type="project" value="UniProtKB-SubCell"/>
</dbReference>
<evidence type="ECO:0000256" key="3">
    <source>
        <dbReference type="ARBA" id="ARBA00023163"/>
    </source>
</evidence>
<protein>
    <recommendedName>
        <fullName evidence="1">Protein AF-9 homolog</fullName>
    </recommendedName>
</protein>
<comment type="subcellular location">
    <subcellularLocation>
        <location evidence="5">Nucleus</location>
    </subcellularLocation>
</comment>
<dbReference type="GO" id="GO:0016740">
    <property type="term" value="F:transferase activity"/>
    <property type="evidence" value="ECO:0007669"/>
    <property type="project" value="UniProtKB-KW"/>
</dbReference>
<dbReference type="GO" id="GO:0000785">
    <property type="term" value="C:chromatin"/>
    <property type="evidence" value="ECO:0007669"/>
    <property type="project" value="UniProtKB-ARBA"/>
</dbReference>
<reference evidence="9 10" key="1">
    <citation type="submission" date="2016-03" db="EMBL/GenBank/DDBJ databases">
        <title>Comparative genomics of Pseudogymnoascus destructans, the fungus causing white-nose syndrome of bats.</title>
        <authorList>
            <person name="Palmer J.M."/>
            <person name="Drees K.P."/>
            <person name="Foster J.T."/>
            <person name="Lindner D.L."/>
        </authorList>
    </citation>
    <scope>NUCLEOTIDE SEQUENCE [LARGE SCALE GENOMIC DNA]</scope>
    <source>
        <strain evidence="9 10">UAMH 10579</strain>
    </source>
</reference>
<dbReference type="InterPro" id="IPR038704">
    <property type="entry name" value="YEAST_sf"/>
</dbReference>
<evidence type="ECO:0000256" key="7">
    <source>
        <dbReference type="SAM" id="MobiDB-lite"/>
    </source>
</evidence>
<dbReference type="Gene3D" id="2.60.40.1970">
    <property type="entry name" value="YEATS domain"/>
    <property type="match status" value="1"/>
</dbReference>
<keyword evidence="9" id="KW-0808">Transferase</keyword>
<dbReference type="CDD" id="cd16908">
    <property type="entry name" value="YEATS_Yaf9_like"/>
    <property type="match status" value="1"/>
</dbReference>
<feature type="domain" description="YEATS" evidence="8">
    <location>
        <begin position="49"/>
        <end position="206"/>
    </location>
</feature>
<dbReference type="PROSITE" id="PS51037">
    <property type="entry name" value="YEATS"/>
    <property type="match status" value="1"/>
</dbReference>
<dbReference type="GO" id="GO:0006355">
    <property type="term" value="P:regulation of DNA-templated transcription"/>
    <property type="evidence" value="ECO:0007669"/>
    <property type="project" value="InterPro"/>
</dbReference>
<dbReference type="STRING" id="342668.A0A1B8GJR8"/>
<keyword evidence="10" id="KW-1185">Reference proteome</keyword>
<keyword evidence="2" id="KW-0805">Transcription regulation</keyword>